<protein>
    <submittedName>
        <fullName evidence="1">Uncharacterized protein</fullName>
    </submittedName>
</protein>
<evidence type="ECO:0000313" key="1">
    <source>
        <dbReference type="EMBL" id="KAG2304469.1"/>
    </source>
</evidence>
<organism evidence="1 2">
    <name type="scientific">Brassica carinata</name>
    <name type="common">Ethiopian mustard</name>
    <name type="synonym">Abyssinian cabbage</name>
    <dbReference type="NCBI Taxonomy" id="52824"/>
    <lineage>
        <taxon>Eukaryota</taxon>
        <taxon>Viridiplantae</taxon>
        <taxon>Streptophyta</taxon>
        <taxon>Embryophyta</taxon>
        <taxon>Tracheophyta</taxon>
        <taxon>Spermatophyta</taxon>
        <taxon>Magnoliopsida</taxon>
        <taxon>eudicotyledons</taxon>
        <taxon>Gunneridae</taxon>
        <taxon>Pentapetalae</taxon>
        <taxon>rosids</taxon>
        <taxon>malvids</taxon>
        <taxon>Brassicales</taxon>
        <taxon>Brassicaceae</taxon>
        <taxon>Brassiceae</taxon>
        <taxon>Brassica</taxon>
    </lineage>
</organism>
<dbReference type="OrthoDB" id="1108817at2759"/>
<dbReference type="EMBL" id="JAAMPC010000007">
    <property type="protein sequence ID" value="KAG2304469.1"/>
    <property type="molecule type" value="Genomic_DNA"/>
</dbReference>
<name>A0A8X7V6T5_BRACI</name>
<dbReference type="AlphaFoldDB" id="A0A8X7V6T5"/>
<sequence>MATLPFRPTHTNYGYTMYVEELETLDTVEGTIRKHYGLVDILTERSWLTEITLLVTLGAKSVVEYEFLPHPIFSIGSTTYVVDVTHDARSKATYDSLVFGERLAKSERVMNEIFGDKEMLIFHRVALEMGFEDSGLGS</sequence>
<keyword evidence="2" id="KW-1185">Reference proteome</keyword>
<reference evidence="1 2" key="1">
    <citation type="submission" date="2020-02" db="EMBL/GenBank/DDBJ databases">
        <authorList>
            <person name="Ma Q."/>
            <person name="Huang Y."/>
            <person name="Song X."/>
            <person name="Pei D."/>
        </authorList>
    </citation>
    <scope>NUCLEOTIDE SEQUENCE [LARGE SCALE GENOMIC DNA]</scope>
    <source>
        <strain evidence="1">Sxm20200214</strain>
        <tissue evidence="1">Leaf</tissue>
    </source>
</reference>
<comment type="caution">
    <text evidence="1">The sequence shown here is derived from an EMBL/GenBank/DDBJ whole genome shotgun (WGS) entry which is preliminary data.</text>
</comment>
<proteinExistence type="predicted"/>
<evidence type="ECO:0000313" key="2">
    <source>
        <dbReference type="Proteomes" id="UP000886595"/>
    </source>
</evidence>
<dbReference type="Proteomes" id="UP000886595">
    <property type="component" value="Unassembled WGS sequence"/>
</dbReference>
<accession>A0A8X7V6T5</accession>
<gene>
    <name evidence="1" type="ORF">Bca52824_033120</name>
</gene>